<feature type="transmembrane region" description="Helical" evidence="1">
    <location>
        <begin position="58"/>
        <end position="79"/>
    </location>
</feature>
<feature type="domain" description="Aerotolerance regulator N-terminal" evidence="2">
    <location>
        <begin position="3"/>
        <end position="77"/>
    </location>
</feature>
<keyword evidence="1" id="KW-1133">Transmembrane helix</keyword>
<keyword evidence="4" id="KW-1185">Reference proteome</keyword>
<dbReference type="InterPro" id="IPR024163">
    <property type="entry name" value="Aerotolerance_reg_N"/>
</dbReference>
<evidence type="ECO:0000313" key="4">
    <source>
        <dbReference type="Proteomes" id="UP001501523"/>
    </source>
</evidence>
<dbReference type="InterPro" id="IPR011933">
    <property type="entry name" value="Double_TM_dom"/>
</dbReference>
<comment type="caution">
    <text evidence="3">The sequence shown here is derived from an EMBL/GenBank/DDBJ whole genome shotgun (WGS) entry which is preliminary data.</text>
</comment>
<dbReference type="RefSeq" id="WP_343790828.1">
    <property type="nucleotide sequence ID" value="NZ_BAAAEU010000010.1"/>
</dbReference>
<dbReference type="PANTHER" id="PTHR37464:SF1">
    <property type="entry name" value="BLL2463 PROTEIN"/>
    <property type="match status" value="1"/>
</dbReference>
<evidence type="ECO:0000259" key="2">
    <source>
        <dbReference type="Pfam" id="PF07584"/>
    </source>
</evidence>
<dbReference type="Proteomes" id="UP001501523">
    <property type="component" value="Unassembled WGS sequence"/>
</dbReference>
<sequence length="388" mass="41635">MNFALLAPLGLAALTALALPILIHLVRRIELTTTEFAALRWISERVRPRRRIRFERPWLLLVRIALLALLALLLARPILIEATRPAKPWIVVAPGVDRSAAQAAVTGVNADWHWLSAGFPALDSTPSPGDVPLASLLRELDAEQGGTALTVVVPEELAGLDGERPHLAHAIDWRVVPGRMAASETAAPTAPVQFAVRYAPEAQVSLTYLRAAVAAWNAREPDRYVLDAQPLNVPIPDDTRWLAWLAPQTPPEVSARIDRGGVALLTNHTATAGEVIWSDARGDALARIVPSGQGRVLALPGALTPTAVPILLDPDFPERLLAALQGPAVAPTRSPAESLQPRHVTAVTTAMHSLDGARSLDAWLALLIAVLFLVERIVATQPRAETSA</sequence>
<keyword evidence="1" id="KW-0472">Membrane</keyword>
<dbReference type="Pfam" id="PF07584">
    <property type="entry name" value="BatA"/>
    <property type="match status" value="1"/>
</dbReference>
<accession>A0ABP3TUL6</accession>
<name>A0ABP3TUL6_9GAMM</name>
<proteinExistence type="predicted"/>
<organism evidence="3 4">
    <name type="scientific">Dokdonella soli</name>
    <dbReference type="NCBI Taxonomy" id="529810"/>
    <lineage>
        <taxon>Bacteria</taxon>
        <taxon>Pseudomonadati</taxon>
        <taxon>Pseudomonadota</taxon>
        <taxon>Gammaproteobacteria</taxon>
        <taxon>Lysobacterales</taxon>
        <taxon>Rhodanobacteraceae</taxon>
        <taxon>Dokdonella</taxon>
    </lineage>
</organism>
<dbReference type="PANTHER" id="PTHR37464">
    <property type="entry name" value="BLL2463 PROTEIN"/>
    <property type="match status" value="1"/>
</dbReference>
<evidence type="ECO:0000313" key="3">
    <source>
        <dbReference type="EMBL" id="GAA0715801.1"/>
    </source>
</evidence>
<dbReference type="EMBL" id="BAAAEU010000010">
    <property type="protein sequence ID" value="GAA0715801.1"/>
    <property type="molecule type" value="Genomic_DNA"/>
</dbReference>
<protein>
    <submittedName>
        <fullName evidence="3">BatA domain-containing protein</fullName>
    </submittedName>
</protein>
<reference evidence="4" key="1">
    <citation type="journal article" date="2019" name="Int. J. Syst. Evol. Microbiol.">
        <title>The Global Catalogue of Microorganisms (GCM) 10K type strain sequencing project: providing services to taxonomists for standard genome sequencing and annotation.</title>
        <authorList>
            <consortium name="The Broad Institute Genomics Platform"/>
            <consortium name="The Broad Institute Genome Sequencing Center for Infectious Disease"/>
            <person name="Wu L."/>
            <person name="Ma J."/>
        </authorList>
    </citation>
    <scope>NUCLEOTIDE SEQUENCE [LARGE SCALE GENOMIC DNA]</scope>
    <source>
        <strain evidence="4">JCM 15421</strain>
    </source>
</reference>
<dbReference type="NCBIfam" id="TIGR02226">
    <property type="entry name" value="two_anch"/>
    <property type="match status" value="1"/>
</dbReference>
<evidence type="ECO:0000256" key="1">
    <source>
        <dbReference type="SAM" id="Phobius"/>
    </source>
</evidence>
<gene>
    <name evidence="3" type="ORF">GCM10009105_21510</name>
</gene>
<keyword evidence="1" id="KW-0812">Transmembrane</keyword>